<name>A0ACA9QIF8_9GLOM</name>
<evidence type="ECO:0000313" key="2">
    <source>
        <dbReference type="Proteomes" id="UP000789920"/>
    </source>
</evidence>
<evidence type="ECO:0000313" key="1">
    <source>
        <dbReference type="EMBL" id="CAG8751836.1"/>
    </source>
</evidence>
<proteinExistence type="predicted"/>
<comment type="caution">
    <text evidence="1">The sequence shown here is derived from an EMBL/GenBank/DDBJ whole genome shotgun (WGS) entry which is preliminary data.</text>
</comment>
<dbReference type="Proteomes" id="UP000789920">
    <property type="component" value="Unassembled WGS sequence"/>
</dbReference>
<protein>
    <submittedName>
        <fullName evidence="1">32564_t:CDS:1</fullName>
    </submittedName>
</protein>
<feature type="non-terminal residue" evidence="1">
    <location>
        <position position="170"/>
    </location>
</feature>
<reference evidence="1" key="1">
    <citation type="submission" date="2021-06" db="EMBL/GenBank/DDBJ databases">
        <authorList>
            <person name="Kallberg Y."/>
            <person name="Tangrot J."/>
            <person name="Rosling A."/>
        </authorList>
    </citation>
    <scope>NUCLEOTIDE SEQUENCE</scope>
    <source>
        <strain evidence="1">MA461A</strain>
    </source>
</reference>
<dbReference type="EMBL" id="CAJVQC010032708">
    <property type="protein sequence ID" value="CAG8751836.1"/>
    <property type="molecule type" value="Genomic_DNA"/>
</dbReference>
<accession>A0ACA9QIF8</accession>
<keyword evidence="2" id="KW-1185">Reference proteome</keyword>
<organism evidence="1 2">
    <name type="scientific">Racocetra persica</name>
    <dbReference type="NCBI Taxonomy" id="160502"/>
    <lineage>
        <taxon>Eukaryota</taxon>
        <taxon>Fungi</taxon>
        <taxon>Fungi incertae sedis</taxon>
        <taxon>Mucoromycota</taxon>
        <taxon>Glomeromycotina</taxon>
        <taxon>Glomeromycetes</taxon>
        <taxon>Diversisporales</taxon>
        <taxon>Gigasporaceae</taxon>
        <taxon>Racocetra</taxon>
    </lineage>
</organism>
<gene>
    <name evidence="1" type="ORF">RPERSI_LOCUS14265</name>
</gene>
<sequence length="170" mass="19544">MNPKYSSYCKVDKSFLVQAIFTEQPGVDMISDFQGVLSHQQCIINTNGDGLHHDTMEITVGSNTERNRLIRISLFGKAVHRYDTTMFSKMCELIQDYIVFVKNQPPETRKSLTIGINVNEAFNTNDDFDITLEIYWNIENICMWPKCIRSDGICYIISQKTLGLEDIESQ</sequence>